<name>G5J6F7_CROWT</name>
<dbReference type="EMBL" id="AESD01000453">
    <property type="protein sequence ID" value="EHJ12217.1"/>
    <property type="molecule type" value="Genomic_DNA"/>
</dbReference>
<evidence type="ECO:0000313" key="2">
    <source>
        <dbReference type="Proteomes" id="UP000003477"/>
    </source>
</evidence>
<dbReference type="RefSeq" id="WP_007311171.1">
    <property type="nucleotide sequence ID" value="NZ_AESD01000453.1"/>
</dbReference>
<accession>G5J6F7</accession>
<protein>
    <submittedName>
        <fullName evidence="1">Uncharacterized protein</fullName>
    </submittedName>
</protein>
<dbReference type="Proteomes" id="UP000003477">
    <property type="component" value="Unassembled WGS sequence"/>
</dbReference>
<proteinExistence type="predicted"/>
<dbReference type="AlphaFoldDB" id="G5J6F7"/>
<comment type="caution">
    <text evidence="1">The sequence shown here is derived from an EMBL/GenBank/DDBJ whole genome shotgun (WGS) entry which is preliminary data.</text>
</comment>
<evidence type="ECO:0000313" key="1">
    <source>
        <dbReference type="EMBL" id="EHJ12217.1"/>
    </source>
</evidence>
<dbReference type="GeneID" id="88766652"/>
<organism evidence="1 2">
    <name type="scientific">Crocosphaera watsonii WH 0003</name>
    <dbReference type="NCBI Taxonomy" id="423471"/>
    <lineage>
        <taxon>Bacteria</taxon>
        <taxon>Bacillati</taxon>
        <taxon>Cyanobacteriota</taxon>
        <taxon>Cyanophyceae</taxon>
        <taxon>Oscillatoriophycideae</taxon>
        <taxon>Chroococcales</taxon>
        <taxon>Aphanothecaceae</taxon>
        <taxon>Crocosphaera</taxon>
    </lineage>
</organism>
<reference evidence="1 2" key="1">
    <citation type="journal article" date="2011" name="Front. Microbiol.">
        <title>Two Strains of Crocosphaera watsonii with Highly Conserved Genomes are Distinguished by Strain-Specific Features.</title>
        <authorList>
            <person name="Bench S.R."/>
            <person name="Ilikchyan I.N."/>
            <person name="Tripp H.J."/>
            <person name="Zehr J.P."/>
        </authorList>
    </citation>
    <scope>NUCLEOTIDE SEQUENCE [LARGE SCALE GENOMIC DNA]</scope>
    <source>
        <strain evidence="1 2">WH 0003</strain>
    </source>
</reference>
<gene>
    <name evidence="1" type="ORF">CWATWH0003_3059</name>
</gene>
<sequence>MSLQLKESTEDSSDYLIGWSTEVTKSIEEPPFDNSYKAYFQVSEDDSLNHLVGTIEGYHPNNKPLTYYLIGDFLEYSAPEDVR</sequence>
<dbReference type="PATRIC" id="fig|423471.3.peg.2875"/>